<name>F0ZL82_DICPU</name>
<sequence length="267" mass="31133">MNNKINKIKINVNKINLSASYIQILHNLFDVNYMYSRSLIPQQSNKTISYHFQVNKDNRSISYLVLNPTDIQTLNEIDVNDLLNNFLIQFYNYNLNKECFIIIETTINGFTSNTKKNIKSNIENKYELNKFQLKYFNFNINFLFSQSINETFELMLKSLDNNSNKNSSGETESLLETQKDIANSLFSNTNKIKLILSTNNISIADSKILLKENQYQISYIMASLEKFKKETKNNNNNNNSNSNNHNNNENFKETNKSINCFSNNLIK</sequence>
<protein>
    <submittedName>
        <fullName evidence="2">Uncharacterized protein</fullName>
    </submittedName>
</protein>
<gene>
    <name evidence="2" type="ORF">DICPUDRAFT_78990</name>
</gene>
<dbReference type="EMBL" id="GL871064">
    <property type="protein sequence ID" value="EGC35313.1"/>
    <property type="molecule type" value="Genomic_DNA"/>
</dbReference>
<dbReference type="GeneID" id="10501587"/>
<evidence type="ECO:0000256" key="1">
    <source>
        <dbReference type="SAM" id="MobiDB-lite"/>
    </source>
</evidence>
<evidence type="ECO:0000313" key="3">
    <source>
        <dbReference type="Proteomes" id="UP000001064"/>
    </source>
</evidence>
<feature type="compositionally biased region" description="Low complexity" evidence="1">
    <location>
        <begin position="233"/>
        <end position="249"/>
    </location>
</feature>
<organism evidence="2 3">
    <name type="scientific">Dictyostelium purpureum</name>
    <name type="common">Slime mold</name>
    <dbReference type="NCBI Taxonomy" id="5786"/>
    <lineage>
        <taxon>Eukaryota</taxon>
        <taxon>Amoebozoa</taxon>
        <taxon>Evosea</taxon>
        <taxon>Eumycetozoa</taxon>
        <taxon>Dictyostelia</taxon>
        <taxon>Dictyosteliales</taxon>
        <taxon>Dictyosteliaceae</taxon>
        <taxon>Dictyostelium</taxon>
    </lineage>
</organism>
<dbReference type="KEGG" id="dpp:DICPUDRAFT_78990"/>
<dbReference type="eggNOG" id="ENOG502RIMU">
    <property type="taxonomic scope" value="Eukaryota"/>
</dbReference>
<dbReference type="RefSeq" id="XP_003288180.1">
    <property type="nucleotide sequence ID" value="XM_003288132.1"/>
</dbReference>
<reference evidence="3" key="1">
    <citation type="journal article" date="2011" name="Genome Biol.">
        <title>Comparative genomics of the social amoebae Dictyostelium discoideum and Dictyostelium purpureum.</title>
        <authorList>
            <consortium name="US DOE Joint Genome Institute (JGI-PGF)"/>
            <person name="Sucgang R."/>
            <person name="Kuo A."/>
            <person name="Tian X."/>
            <person name="Salerno W."/>
            <person name="Parikh A."/>
            <person name="Feasley C.L."/>
            <person name="Dalin E."/>
            <person name="Tu H."/>
            <person name="Huang E."/>
            <person name="Barry K."/>
            <person name="Lindquist E."/>
            <person name="Shapiro H."/>
            <person name="Bruce D."/>
            <person name="Schmutz J."/>
            <person name="Salamov A."/>
            <person name="Fey P."/>
            <person name="Gaudet P."/>
            <person name="Anjard C."/>
            <person name="Babu M.M."/>
            <person name="Basu S."/>
            <person name="Bushmanova Y."/>
            <person name="van der Wel H."/>
            <person name="Katoh-Kurasawa M."/>
            <person name="Dinh C."/>
            <person name="Coutinho P.M."/>
            <person name="Saito T."/>
            <person name="Elias M."/>
            <person name="Schaap P."/>
            <person name="Kay R.R."/>
            <person name="Henrissat B."/>
            <person name="Eichinger L."/>
            <person name="Rivero F."/>
            <person name="Putnam N.H."/>
            <person name="West C.M."/>
            <person name="Loomis W.F."/>
            <person name="Chisholm R.L."/>
            <person name="Shaulsky G."/>
            <person name="Strassmann J.E."/>
            <person name="Queller D.C."/>
            <person name="Kuspa A."/>
            <person name="Grigoriev I.V."/>
        </authorList>
    </citation>
    <scope>NUCLEOTIDE SEQUENCE [LARGE SCALE GENOMIC DNA]</scope>
    <source>
        <strain evidence="3">QSDP1</strain>
    </source>
</reference>
<dbReference type="Proteomes" id="UP000001064">
    <property type="component" value="Unassembled WGS sequence"/>
</dbReference>
<feature type="region of interest" description="Disordered" evidence="1">
    <location>
        <begin position="231"/>
        <end position="254"/>
    </location>
</feature>
<dbReference type="InParanoid" id="F0ZL82"/>
<proteinExistence type="predicted"/>
<dbReference type="VEuPathDB" id="AmoebaDB:DICPUDRAFT_78990"/>
<accession>F0ZL82</accession>
<dbReference type="OMA" id="YIMASLE"/>
<keyword evidence="3" id="KW-1185">Reference proteome</keyword>
<dbReference type="AlphaFoldDB" id="F0ZL82"/>
<dbReference type="FunCoup" id="F0ZL82">
    <property type="interactions" value="937"/>
</dbReference>
<evidence type="ECO:0000313" key="2">
    <source>
        <dbReference type="EMBL" id="EGC35313.1"/>
    </source>
</evidence>